<dbReference type="InterPro" id="IPR046338">
    <property type="entry name" value="GAIN_dom_sf"/>
</dbReference>
<dbReference type="GO" id="GO:0004930">
    <property type="term" value="F:G protein-coupled receptor activity"/>
    <property type="evidence" value="ECO:0007669"/>
    <property type="project" value="InterPro"/>
</dbReference>
<keyword evidence="4 6" id="KW-0472">Membrane</keyword>
<evidence type="ECO:0000256" key="6">
    <source>
        <dbReference type="SAM" id="Phobius"/>
    </source>
</evidence>
<dbReference type="InterPro" id="IPR000832">
    <property type="entry name" value="GPCR_2_secretin-like"/>
</dbReference>
<reference evidence="8" key="1">
    <citation type="submission" date="2020-11" db="EMBL/GenBank/DDBJ databases">
        <authorList>
            <person name="Tran Van P."/>
        </authorList>
    </citation>
    <scope>NUCLEOTIDE SEQUENCE</scope>
</reference>
<organism evidence="8">
    <name type="scientific">Oppiella nova</name>
    <dbReference type="NCBI Taxonomy" id="334625"/>
    <lineage>
        <taxon>Eukaryota</taxon>
        <taxon>Metazoa</taxon>
        <taxon>Ecdysozoa</taxon>
        <taxon>Arthropoda</taxon>
        <taxon>Chelicerata</taxon>
        <taxon>Arachnida</taxon>
        <taxon>Acari</taxon>
        <taxon>Acariformes</taxon>
        <taxon>Sarcoptiformes</taxon>
        <taxon>Oribatida</taxon>
        <taxon>Brachypylina</taxon>
        <taxon>Oppioidea</taxon>
        <taxon>Oppiidae</taxon>
        <taxon>Oppiella</taxon>
    </lineage>
</organism>
<protein>
    <recommendedName>
        <fullName evidence="7">GAIN-B domain-containing protein</fullName>
    </recommendedName>
</protein>
<keyword evidence="9" id="KW-1185">Reference proteome</keyword>
<dbReference type="Pfam" id="PF00002">
    <property type="entry name" value="7tm_2"/>
    <property type="match status" value="1"/>
</dbReference>
<feature type="transmembrane region" description="Helical" evidence="6">
    <location>
        <begin position="348"/>
        <end position="366"/>
    </location>
</feature>
<keyword evidence="3 6" id="KW-1133">Transmembrane helix</keyword>
<name>A0A7R9M8H3_9ACAR</name>
<dbReference type="Pfam" id="PF01825">
    <property type="entry name" value="GPS"/>
    <property type="match status" value="1"/>
</dbReference>
<dbReference type="PANTHER" id="PTHR12011">
    <property type="entry name" value="ADHESION G-PROTEIN COUPLED RECEPTOR"/>
    <property type="match status" value="1"/>
</dbReference>
<dbReference type="InterPro" id="IPR000203">
    <property type="entry name" value="GPS"/>
</dbReference>
<dbReference type="Proteomes" id="UP000728032">
    <property type="component" value="Unassembled WGS sequence"/>
</dbReference>
<evidence type="ECO:0000259" key="7">
    <source>
        <dbReference type="PROSITE" id="PS50221"/>
    </source>
</evidence>
<keyword evidence="5" id="KW-1015">Disulfide bond</keyword>
<dbReference type="PROSITE" id="PS50221">
    <property type="entry name" value="GAIN_B"/>
    <property type="match status" value="1"/>
</dbReference>
<sequence>MVTPFGSMIGLKGNETEMCSSKGERCWLDDLVDTPIESVDALTKSLQTLVDNTRTNNSLNLMSHLGKAMKVVINLQTFLQVNGSQVEPSIAFDVSENFVKTFSQVIDQSFAWSNGSDTERLETASQLLLYIQYTAFSSNCYLSPLNDTKEFDSKNVFEMHYFNKTDKILFEHNSSSILIPDGIVFSDADYSQSCQKNTDFGALIQGLEKHLSKELMDKQEINTEIIAFSINNANGTHKLDDGKNVRVSLKHKSKINLGDAVDCVFWDFEKNEWSSEGCKVITSASNRDTTVCECKHLTNFAALMDTTGREENGSAKNAVTLVFCALSVIYLLIMVGMDRTEVASVCKLLSFVLLYSLLSSFLWMLLQAFHLFRMTYNVFDEGIKLYLFMIFARLVRHSSAMTS</sequence>
<evidence type="ECO:0000256" key="3">
    <source>
        <dbReference type="ARBA" id="ARBA00022989"/>
    </source>
</evidence>
<dbReference type="InterPro" id="IPR057244">
    <property type="entry name" value="GAIN_B"/>
</dbReference>
<evidence type="ECO:0000313" key="9">
    <source>
        <dbReference type="Proteomes" id="UP000728032"/>
    </source>
</evidence>
<dbReference type="PANTHER" id="PTHR12011:SF347">
    <property type="entry name" value="FI21270P1-RELATED"/>
    <property type="match status" value="1"/>
</dbReference>
<keyword evidence="2 6" id="KW-0812">Transmembrane</keyword>
<comment type="subcellular location">
    <subcellularLocation>
        <location evidence="1">Membrane</location>
        <topology evidence="1">Multi-pass membrane protein</topology>
    </subcellularLocation>
</comment>
<evidence type="ECO:0000256" key="2">
    <source>
        <dbReference type="ARBA" id="ARBA00022692"/>
    </source>
</evidence>
<dbReference type="AlphaFoldDB" id="A0A7R9M8H3"/>
<gene>
    <name evidence="8" type="ORF">ONB1V03_LOCUS12196</name>
</gene>
<dbReference type="GO" id="GO:0005886">
    <property type="term" value="C:plasma membrane"/>
    <property type="evidence" value="ECO:0007669"/>
    <property type="project" value="TreeGrafter"/>
</dbReference>
<feature type="non-terminal residue" evidence="8">
    <location>
        <position position="1"/>
    </location>
</feature>
<dbReference type="Gene3D" id="1.20.1070.10">
    <property type="entry name" value="Rhodopsin 7-helix transmembrane proteins"/>
    <property type="match status" value="1"/>
</dbReference>
<feature type="transmembrane region" description="Helical" evidence="6">
    <location>
        <begin position="318"/>
        <end position="336"/>
    </location>
</feature>
<feature type="domain" description="GAIN-B" evidence="7">
    <location>
        <begin position="147"/>
        <end position="310"/>
    </location>
</feature>
<dbReference type="EMBL" id="CAJPVJ010009674">
    <property type="protein sequence ID" value="CAG2172740.1"/>
    <property type="molecule type" value="Genomic_DNA"/>
</dbReference>
<dbReference type="EMBL" id="OC924499">
    <property type="protein sequence ID" value="CAD7655553.1"/>
    <property type="molecule type" value="Genomic_DNA"/>
</dbReference>
<accession>A0A7R9M8H3</accession>
<dbReference type="SMART" id="SM00303">
    <property type="entry name" value="GPS"/>
    <property type="match status" value="1"/>
</dbReference>
<proteinExistence type="predicted"/>
<evidence type="ECO:0000256" key="1">
    <source>
        <dbReference type="ARBA" id="ARBA00004141"/>
    </source>
</evidence>
<evidence type="ECO:0000256" key="4">
    <source>
        <dbReference type="ARBA" id="ARBA00023136"/>
    </source>
</evidence>
<evidence type="ECO:0000313" key="8">
    <source>
        <dbReference type="EMBL" id="CAD7655553.1"/>
    </source>
</evidence>
<dbReference type="Gene3D" id="2.60.220.50">
    <property type="match status" value="1"/>
</dbReference>
<evidence type="ECO:0000256" key="5">
    <source>
        <dbReference type="ARBA" id="ARBA00023157"/>
    </source>
</evidence>
<dbReference type="OrthoDB" id="6437696at2759"/>